<evidence type="ECO:0000256" key="10">
    <source>
        <dbReference type="SAM" id="Phobius"/>
    </source>
</evidence>
<dbReference type="Pfam" id="PF05180">
    <property type="entry name" value="zf-DNL"/>
    <property type="match status" value="1"/>
</dbReference>
<dbReference type="GO" id="GO:0008270">
    <property type="term" value="F:zinc ion binding"/>
    <property type="evidence" value="ECO:0007669"/>
    <property type="project" value="UniProtKB-KW"/>
</dbReference>
<evidence type="ECO:0008006" key="15">
    <source>
        <dbReference type="Google" id="ProtNLM"/>
    </source>
</evidence>
<evidence type="ECO:0000256" key="4">
    <source>
        <dbReference type="ARBA" id="ARBA00022771"/>
    </source>
</evidence>
<accession>A0A0R3U4X6</accession>
<feature type="transmembrane region" description="Helical" evidence="10">
    <location>
        <begin position="56"/>
        <end position="74"/>
    </location>
</feature>
<dbReference type="Pfam" id="PF13705">
    <property type="entry name" value="TRC8_N"/>
    <property type="match status" value="1"/>
</dbReference>
<keyword evidence="7 10" id="KW-0472">Membrane</keyword>
<dbReference type="GO" id="GO:0016020">
    <property type="term" value="C:membrane"/>
    <property type="evidence" value="ECO:0007669"/>
    <property type="project" value="UniProtKB-SubCell"/>
</dbReference>
<sequence length="934" mass="105498">MRLLEVTDTLFRSLLILFIDAVLAKRISWIFTLKNHFTSWLQYGDTLYSNGISDELTNFFLAIVFLLCSVAVVMPPKQLRILGLLCLPFVLSVAATFVFVRRLNEMVYSYHPWNLRLLCLKCFPIPMLCLLIVFICFRLLPGAIAPPVPVHPDGRYRRLHYALRGFLGSVIIFLPVMLYIDTCVKADRIYNRLLAQKSPLQSTPMVCSYFHVMKSRSGNYLTQAVLQHHSECLYVFSLSNHLSRDHFRYIPELFLVALLFLIALAFICEHLHCQLMASFEEQVRRFLNETFDYVADHWSRLEVPSVFLCFWLIKLTLVIILGQASWPIDATAVEILSRATDEKGMPIKHTLNFTFLSAYANESNLAVTNVPYKMFSRFLTGALAIGAETWTSVYGAAVFVGFLSGIVVNVLAFFVDPLGVNIAQLIETAEAEPVAANPWIPIDEQLTTNEHIEVTAIELLNNTGWSCVVLFVFLAIQYDLPNLTSHQRIFCFTHLLIIMGFTCVYPVESLVKAILLRLGLPGSESSWLDHLIPLLFCGLMLGLSGCVFIYFPIWLSYLPHTGRGYQLLGAKTAAGGISAYTGYAQRLRTYLCGGQLLLDVSCTIFEYVIHQAHRKWPLWTGFTTLLAASRLFNIFVNYLISLLSVFVILWLIFYESFGVCRVFILVVHVFFVLYPATCRGFLWLRTQFLLGGSLAAIPSPTADQLVAYADDCPICYGAMTTWDAKLTQCGHIYHTKCLSQWMRRRPICPMCNTDLFAASVGSYPRPRSFQPYVVVRIAHRLYSKPPRPTLLTVEPGCDLVYESADAKPINQSAAPASKSIPSERDHPIGQSEAADNESVLSNPDSPVPMKSDKNMSITFTCNVCKTRTQKFFSKLAYTKGLVIIRCPSCQSLHLIADNIGWIKEQTPWYANRRIGDQTHLLMSQPTDTVHQEGD</sequence>
<keyword evidence="4 8" id="KW-0863">Zinc-finger</keyword>
<feature type="transmembrane region" description="Helical" evidence="10">
    <location>
        <begin position="631"/>
        <end position="653"/>
    </location>
</feature>
<dbReference type="PANTHER" id="PTHR20922:SF13">
    <property type="entry name" value="DNL-TYPE ZINC FINGER PROTEIN"/>
    <property type="match status" value="1"/>
</dbReference>
<dbReference type="InterPro" id="IPR001841">
    <property type="entry name" value="Znf_RING"/>
</dbReference>
<dbReference type="PROSITE" id="PS51501">
    <property type="entry name" value="ZF_DNL"/>
    <property type="match status" value="1"/>
</dbReference>
<name>A0A0R3U4X6_MESCO</name>
<feature type="transmembrane region" description="Helical" evidence="10">
    <location>
        <begin position="81"/>
        <end position="103"/>
    </location>
</feature>
<dbReference type="GO" id="GO:0005739">
    <property type="term" value="C:mitochondrion"/>
    <property type="evidence" value="ECO:0007669"/>
    <property type="project" value="TreeGrafter"/>
</dbReference>
<feature type="transmembrane region" description="Helical" evidence="10">
    <location>
        <begin position="492"/>
        <end position="511"/>
    </location>
</feature>
<feature type="transmembrane region" description="Helical" evidence="10">
    <location>
        <begin position="249"/>
        <end position="268"/>
    </location>
</feature>
<proteinExistence type="predicted"/>
<evidence type="ECO:0000256" key="1">
    <source>
        <dbReference type="ARBA" id="ARBA00004141"/>
    </source>
</evidence>
<dbReference type="STRING" id="53468.A0A0R3U4X6"/>
<dbReference type="GO" id="GO:0050821">
    <property type="term" value="P:protein stabilization"/>
    <property type="evidence" value="ECO:0007669"/>
    <property type="project" value="TreeGrafter"/>
</dbReference>
<evidence type="ECO:0000256" key="6">
    <source>
        <dbReference type="ARBA" id="ARBA00022989"/>
    </source>
</evidence>
<dbReference type="SUPFAM" id="SSF57850">
    <property type="entry name" value="RING/U-box"/>
    <property type="match status" value="1"/>
</dbReference>
<dbReference type="InterPro" id="IPR007853">
    <property type="entry name" value="Znf_DNL-typ"/>
</dbReference>
<evidence type="ECO:0000256" key="5">
    <source>
        <dbReference type="ARBA" id="ARBA00022833"/>
    </source>
</evidence>
<keyword evidence="2 10" id="KW-0812">Transmembrane</keyword>
<dbReference type="OrthoDB" id="4348522at2759"/>
<dbReference type="Gene3D" id="3.30.40.10">
    <property type="entry name" value="Zinc/RING finger domain, C3HC4 (zinc finger)"/>
    <property type="match status" value="1"/>
</dbReference>
<dbReference type="SMART" id="SM00184">
    <property type="entry name" value="RING"/>
    <property type="match status" value="1"/>
</dbReference>
<dbReference type="PROSITE" id="PS50089">
    <property type="entry name" value="ZF_RING_2"/>
    <property type="match status" value="1"/>
</dbReference>
<dbReference type="InterPro" id="IPR013083">
    <property type="entry name" value="Znf_RING/FYVE/PHD"/>
</dbReference>
<keyword evidence="3" id="KW-0479">Metal-binding</keyword>
<protein>
    <recommendedName>
        <fullName evidence="15">RING-type domain-containing protein</fullName>
    </recommendedName>
</protein>
<dbReference type="GO" id="GO:0030150">
    <property type="term" value="P:protein import into mitochondrial matrix"/>
    <property type="evidence" value="ECO:0007669"/>
    <property type="project" value="TreeGrafter"/>
</dbReference>
<dbReference type="PANTHER" id="PTHR20922">
    <property type="entry name" value="DNL-TYPE ZINC FINGER PROTEIN"/>
    <property type="match status" value="1"/>
</dbReference>
<reference evidence="13 14" key="1">
    <citation type="submission" date="2018-10" db="EMBL/GenBank/DDBJ databases">
        <authorList>
            <consortium name="Pathogen Informatics"/>
        </authorList>
    </citation>
    <scope>NUCLEOTIDE SEQUENCE [LARGE SCALE GENOMIC DNA]</scope>
</reference>
<evidence type="ECO:0000313" key="14">
    <source>
        <dbReference type="Proteomes" id="UP000267029"/>
    </source>
</evidence>
<dbReference type="GO" id="GO:0051087">
    <property type="term" value="F:protein-folding chaperone binding"/>
    <property type="evidence" value="ECO:0007669"/>
    <property type="project" value="TreeGrafter"/>
</dbReference>
<feature type="transmembrane region" description="Helical" evidence="10">
    <location>
        <begin position="531"/>
        <end position="555"/>
    </location>
</feature>
<feature type="domain" description="RING-type" evidence="11">
    <location>
        <begin position="712"/>
        <end position="752"/>
    </location>
</feature>
<keyword evidence="14" id="KW-1185">Reference proteome</keyword>
<feature type="transmembrane region" description="Helical" evidence="10">
    <location>
        <begin position="659"/>
        <end position="677"/>
    </location>
</feature>
<keyword evidence="6 10" id="KW-1133">Transmembrane helix</keyword>
<evidence type="ECO:0000256" key="7">
    <source>
        <dbReference type="ARBA" id="ARBA00023136"/>
    </source>
</evidence>
<feature type="region of interest" description="Disordered" evidence="9">
    <location>
        <begin position="812"/>
        <end position="851"/>
    </location>
</feature>
<feature type="transmembrane region" description="Helical" evidence="10">
    <location>
        <begin position="393"/>
        <end position="415"/>
    </location>
</feature>
<evidence type="ECO:0000256" key="9">
    <source>
        <dbReference type="SAM" id="MobiDB-lite"/>
    </source>
</evidence>
<feature type="transmembrane region" description="Helical" evidence="10">
    <location>
        <begin position="123"/>
        <end position="140"/>
    </location>
</feature>
<evidence type="ECO:0000313" key="13">
    <source>
        <dbReference type="EMBL" id="VDD75723.1"/>
    </source>
</evidence>
<dbReference type="Proteomes" id="UP000267029">
    <property type="component" value="Unassembled WGS sequence"/>
</dbReference>
<dbReference type="GO" id="GO:0006457">
    <property type="term" value="P:protein folding"/>
    <property type="evidence" value="ECO:0007669"/>
    <property type="project" value="TreeGrafter"/>
</dbReference>
<keyword evidence="5" id="KW-0862">Zinc</keyword>
<feature type="transmembrane region" description="Helical" evidence="10">
    <location>
        <begin position="463"/>
        <end position="480"/>
    </location>
</feature>
<dbReference type="InterPro" id="IPR024158">
    <property type="entry name" value="Mt_import_TIM15"/>
</dbReference>
<feature type="domain" description="DNL-type" evidence="12">
    <location>
        <begin position="850"/>
        <end position="934"/>
    </location>
</feature>
<feature type="transmembrane region" description="Helical" evidence="10">
    <location>
        <begin position="161"/>
        <end position="180"/>
    </location>
</feature>
<dbReference type="AlphaFoldDB" id="A0A0R3U4X6"/>
<evidence type="ECO:0000259" key="12">
    <source>
        <dbReference type="PROSITE" id="PS51501"/>
    </source>
</evidence>
<dbReference type="Pfam" id="PF13639">
    <property type="entry name" value="zf-RING_2"/>
    <property type="match status" value="1"/>
</dbReference>
<gene>
    <name evidence="13" type="ORF">MCOS_LOCUS1726</name>
</gene>
<organism evidence="13 14">
    <name type="scientific">Mesocestoides corti</name>
    <name type="common">Flatworm</name>
    <dbReference type="NCBI Taxonomy" id="53468"/>
    <lineage>
        <taxon>Eukaryota</taxon>
        <taxon>Metazoa</taxon>
        <taxon>Spiralia</taxon>
        <taxon>Lophotrochozoa</taxon>
        <taxon>Platyhelminthes</taxon>
        <taxon>Cestoda</taxon>
        <taxon>Eucestoda</taxon>
        <taxon>Cyclophyllidea</taxon>
        <taxon>Mesocestoididae</taxon>
        <taxon>Mesocestoides</taxon>
    </lineage>
</organism>
<comment type="subcellular location">
    <subcellularLocation>
        <location evidence="1">Membrane</location>
        <topology evidence="1">Multi-pass membrane protein</topology>
    </subcellularLocation>
</comment>
<evidence type="ECO:0000259" key="11">
    <source>
        <dbReference type="PROSITE" id="PS50089"/>
    </source>
</evidence>
<evidence type="ECO:0000256" key="3">
    <source>
        <dbReference type="ARBA" id="ARBA00022723"/>
    </source>
</evidence>
<evidence type="ECO:0000256" key="2">
    <source>
        <dbReference type="ARBA" id="ARBA00022692"/>
    </source>
</evidence>
<dbReference type="EMBL" id="UXSR01000235">
    <property type="protein sequence ID" value="VDD75723.1"/>
    <property type="molecule type" value="Genomic_DNA"/>
</dbReference>
<dbReference type="InterPro" id="IPR025754">
    <property type="entry name" value="TRC8_N_dom"/>
</dbReference>
<evidence type="ECO:0000256" key="8">
    <source>
        <dbReference type="PROSITE-ProRule" id="PRU00834"/>
    </source>
</evidence>